<reference evidence="1 2" key="1">
    <citation type="journal article" date="2024" name="G3 (Bethesda)">
        <title>Genome assembly of Hibiscus sabdariffa L. provides insights into metabolisms of medicinal natural products.</title>
        <authorList>
            <person name="Kim T."/>
        </authorList>
    </citation>
    <scope>NUCLEOTIDE SEQUENCE [LARGE SCALE GENOMIC DNA]</scope>
    <source>
        <strain evidence="1">TK-2024</strain>
        <tissue evidence="1">Old leaves</tissue>
    </source>
</reference>
<accession>A0ABR2DGC2</accession>
<evidence type="ECO:0000313" key="1">
    <source>
        <dbReference type="EMBL" id="KAK8537836.1"/>
    </source>
</evidence>
<sequence length="74" mass="7735">MSQVVTPDLQPACVLPTNIHGGIHADSTPPPEHIDAFSSPSITEQPVEHELGVAITEMRVADAIRGPASLLEAA</sequence>
<organism evidence="1 2">
    <name type="scientific">Hibiscus sabdariffa</name>
    <name type="common">roselle</name>
    <dbReference type="NCBI Taxonomy" id="183260"/>
    <lineage>
        <taxon>Eukaryota</taxon>
        <taxon>Viridiplantae</taxon>
        <taxon>Streptophyta</taxon>
        <taxon>Embryophyta</taxon>
        <taxon>Tracheophyta</taxon>
        <taxon>Spermatophyta</taxon>
        <taxon>Magnoliopsida</taxon>
        <taxon>eudicotyledons</taxon>
        <taxon>Gunneridae</taxon>
        <taxon>Pentapetalae</taxon>
        <taxon>rosids</taxon>
        <taxon>malvids</taxon>
        <taxon>Malvales</taxon>
        <taxon>Malvaceae</taxon>
        <taxon>Malvoideae</taxon>
        <taxon>Hibiscus</taxon>
    </lineage>
</organism>
<dbReference type="EMBL" id="JBBPBM010000028">
    <property type="protein sequence ID" value="KAK8537836.1"/>
    <property type="molecule type" value="Genomic_DNA"/>
</dbReference>
<comment type="caution">
    <text evidence="1">The sequence shown here is derived from an EMBL/GenBank/DDBJ whole genome shotgun (WGS) entry which is preliminary data.</text>
</comment>
<dbReference type="Proteomes" id="UP001472677">
    <property type="component" value="Unassembled WGS sequence"/>
</dbReference>
<proteinExistence type="predicted"/>
<gene>
    <name evidence="1" type="ORF">V6N12_043982</name>
</gene>
<protein>
    <submittedName>
        <fullName evidence="1">Uncharacterized protein</fullName>
    </submittedName>
</protein>
<keyword evidence="2" id="KW-1185">Reference proteome</keyword>
<evidence type="ECO:0000313" key="2">
    <source>
        <dbReference type="Proteomes" id="UP001472677"/>
    </source>
</evidence>
<name>A0ABR2DGC2_9ROSI</name>